<sequence>MAKRMRENLFPLLLFLLPLSLNLLNAFASSPPKLHPPEGIASLYIHEATLFDLSLSLSLSPHSLTMIFLALNRSILLLIAERALRAIAAKLGKANWDFGVDPCGGEGNWSVKDAPKGFESGVACDCSFANGSDCRIVEMYATSAPSPSISSSIFYSNRRIYRECFLQSSAALPI</sequence>
<evidence type="ECO:0000313" key="3">
    <source>
        <dbReference type="EMBL" id="OAY78738.1"/>
    </source>
</evidence>
<dbReference type="STRING" id="4615.A0A199VNZ4"/>
<keyword evidence="1" id="KW-0812">Transmembrane</keyword>
<evidence type="ECO:0000256" key="1">
    <source>
        <dbReference type="SAM" id="Phobius"/>
    </source>
</evidence>
<feature type="transmembrane region" description="Helical" evidence="1">
    <location>
        <begin position="59"/>
        <end position="80"/>
    </location>
</feature>
<feature type="chain" id="PRO_5008508396" evidence="2">
    <location>
        <begin position="29"/>
        <end position="174"/>
    </location>
</feature>
<keyword evidence="2" id="KW-0732">Signal</keyword>
<comment type="caution">
    <text evidence="3">The sequence shown here is derived from an EMBL/GenBank/DDBJ whole genome shotgun (WGS) entry which is preliminary data.</text>
</comment>
<dbReference type="AlphaFoldDB" id="A0A199VNZ4"/>
<gene>
    <name evidence="3" type="ORF">ACMD2_02214</name>
</gene>
<protein>
    <submittedName>
        <fullName evidence="3">Putative LRR receptor-like serine/threonine-protein kinase</fullName>
    </submittedName>
</protein>
<feature type="signal peptide" evidence="2">
    <location>
        <begin position="1"/>
        <end position="28"/>
    </location>
</feature>
<keyword evidence="1" id="KW-0472">Membrane</keyword>
<evidence type="ECO:0000256" key="2">
    <source>
        <dbReference type="SAM" id="SignalP"/>
    </source>
</evidence>
<keyword evidence="3" id="KW-0675">Receptor</keyword>
<evidence type="ECO:0000313" key="4">
    <source>
        <dbReference type="Proteomes" id="UP000092600"/>
    </source>
</evidence>
<proteinExistence type="predicted"/>
<organism evidence="3 4">
    <name type="scientific">Ananas comosus</name>
    <name type="common">Pineapple</name>
    <name type="synonym">Ananas ananas</name>
    <dbReference type="NCBI Taxonomy" id="4615"/>
    <lineage>
        <taxon>Eukaryota</taxon>
        <taxon>Viridiplantae</taxon>
        <taxon>Streptophyta</taxon>
        <taxon>Embryophyta</taxon>
        <taxon>Tracheophyta</taxon>
        <taxon>Spermatophyta</taxon>
        <taxon>Magnoliopsida</taxon>
        <taxon>Liliopsida</taxon>
        <taxon>Poales</taxon>
        <taxon>Bromeliaceae</taxon>
        <taxon>Bromelioideae</taxon>
        <taxon>Ananas</taxon>
    </lineage>
</organism>
<keyword evidence="1" id="KW-1133">Transmembrane helix</keyword>
<accession>A0A199VNZ4</accession>
<dbReference type="EMBL" id="LSRQ01001222">
    <property type="protein sequence ID" value="OAY78738.1"/>
    <property type="molecule type" value="Genomic_DNA"/>
</dbReference>
<keyword evidence="3" id="KW-0418">Kinase</keyword>
<dbReference type="GO" id="GO:0016301">
    <property type="term" value="F:kinase activity"/>
    <property type="evidence" value="ECO:0007669"/>
    <property type="project" value="UniProtKB-KW"/>
</dbReference>
<reference evidence="3 4" key="1">
    <citation type="journal article" date="2016" name="DNA Res.">
        <title>The draft genome of MD-2 pineapple using hybrid error correction of long reads.</title>
        <authorList>
            <person name="Redwan R.M."/>
            <person name="Saidin A."/>
            <person name="Kumar S.V."/>
        </authorList>
    </citation>
    <scope>NUCLEOTIDE SEQUENCE [LARGE SCALE GENOMIC DNA]</scope>
    <source>
        <strain evidence="4">cv. MD2</strain>
        <tissue evidence="3">Leaf</tissue>
    </source>
</reference>
<dbReference type="Proteomes" id="UP000092600">
    <property type="component" value="Unassembled WGS sequence"/>
</dbReference>
<name>A0A199VNZ4_ANACO</name>
<keyword evidence="3" id="KW-0808">Transferase</keyword>